<gene>
    <name evidence="2" type="ORF">PXEA_LOCUS14973</name>
</gene>
<dbReference type="AlphaFoldDB" id="A0A3S5BEQ5"/>
<accession>A0A3S5BEQ5</accession>
<evidence type="ECO:0000313" key="2">
    <source>
        <dbReference type="EMBL" id="VEL21533.1"/>
    </source>
</evidence>
<feature type="compositionally biased region" description="Low complexity" evidence="1">
    <location>
        <begin position="58"/>
        <end position="75"/>
    </location>
</feature>
<comment type="caution">
    <text evidence="2">The sequence shown here is derived from an EMBL/GenBank/DDBJ whole genome shotgun (WGS) entry which is preliminary data.</text>
</comment>
<keyword evidence="3" id="KW-1185">Reference proteome</keyword>
<feature type="compositionally biased region" description="Pro residues" evidence="1">
    <location>
        <begin position="48"/>
        <end position="57"/>
    </location>
</feature>
<dbReference type="EMBL" id="CAAALY010051823">
    <property type="protein sequence ID" value="VEL21533.1"/>
    <property type="molecule type" value="Genomic_DNA"/>
</dbReference>
<name>A0A3S5BEQ5_9PLAT</name>
<feature type="region of interest" description="Disordered" evidence="1">
    <location>
        <begin position="45"/>
        <end position="75"/>
    </location>
</feature>
<dbReference type="Proteomes" id="UP000784294">
    <property type="component" value="Unassembled WGS sequence"/>
</dbReference>
<protein>
    <submittedName>
        <fullName evidence="2">Uncharacterized protein</fullName>
    </submittedName>
</protein>
<organism evidence="2 3">
    <name type="scientific">Protopolystoma xenopodis</name>
    <dbReference type="NCBI Taxonomy" id="117903"/>
    <lineage>
        <taxon>Eukaryota</taxon>
        <taxon>Metazoa</taxon>
        <taxon>Spiralia</taxon>
        <taxon>Lophotrochozoa</taxon>
        <taxon>Platyhelminthes</taxon>
        <taxon>Monogenea</taxon>
        <taxon>Polyopisthocotylea</taxon>
        <taxon>Polystomatidea</taxon>
        <taxon>Polystomatidae</taxon>
        <taxon>Protopolystoma</taxon>
    </lineage>
</organism>
<proteinExistence type="predicted"/>
<sequence>MQTPAPLNTLSRRRQLKHHNYQYPHSLRPPTLVHFLLPFPFPSASTPSPLPLPPSPSPFQRRCSRPPFSSSSNSPPSLLLSLYSLQPWLSRLLIQGIHDCPLLRPSIGPSLGLSVCACRFMSICQSDKRLGLSA</sequence>
<reference evidence="2" key="1">
    <citation type="submission" date="2018-11" db="EMBL/GenBank/DDBJ databases">
        <authorList>
            <consortium name="Pathogen Informatics"/>
        </authorList>
    </citation>
    <scope>NUCLEOTIDE SEQUENCE</scope>
</reference>
<evidence type="ECO:0000256" key="1">
    <source>
        <dbReference type="SAM" id="MobiDB-lite"/>
    </source>
</evidence>
<evidence type="ECO:0000313" key="3">
    <source>
        <dbReference type="Proteomes" id="UP000784294"/>
    </source>
</evidence>